<dbReference type="PANTHER" id="PTHR43289:SF34">
    <property type="entry name" value="SERINE_THREONINE-PROTEIN KINASE YBDM-RELATED"/>
    <property type="match status" value="1"/>
</dbReference>
<dbReference type="SMART" id="SM00564">
    <property type="entry name" value="PQQ"/>
    <property type="match status" value="6"/>
</dbReference>
<dbReference type="EMBL" id="BJND01000084">
    <property type="protein sequence ID" value="GEC09866.1"/>
    <property type="molecule type" value="Genomic_DNA"/>
</dbReference>
<evidence type="ECO:0000313" key="8">
    <source>
        <dbReference type="EMBL" id="GEC09866.1"/>
    </source>
</evidence>
<dbReference type="SUPFAM" id="SSF56112">
    <property type="entry name" value="Protein kinase-like (PK-like)"/>
    <property type="match status" value="1"/>
</dbReference>
<dbReference type="PROSITE" id="PS00108">
    <property type="entry name" value="PROTEIN_KINASE_ST"/>
    <property type="match status" value="1"/>
</dbReference>
<evidence type="ECO:0000256" key="4">
    <source>
        <dbReference type="ARBA" id="ARBA00022840"/>
    </source>
</evidence>
<dbReference type="GO" id="GO:0005524">
    <property type="term" value="F:ATP binding"/>
    <property type="evidence" value="ECO:0007669"/>
    <property type="project" value="UniProtKB-UniRule"/>
</dbReference>
<dbReference type="Gene3D" id="2.40.128.630">
    <property type="match status" value="1"/>
</dbReference>
<dbReference type="OrthoDB" id="9801841at2"/>
<dbReference type="InterPro" id="IPR017441">
    <property type="entry name" value="Protein_kinase_ATP_BS"/>
</dbReference>
<evidence type="ECO:0000313" key="9">
    <source>
        <dbReference type="Proteomes" id="UP000317881"/>
    </source>
</evidence>
<evidence type="ECO:0000256" key="2">
    <source>
        <dbReference type="ARBA" id="ARBA00022741"/>
    </source>
</evidence>
<dbReference type="PROSITE" id="PS50011">
    <property type="entry name" value="PROTEIN_KINASE_DOM"/>
    <property type="match status" value="1"/>
</dbReference>
<dbReference type="CDD" id="cd14014">
    <property type="entry name" value="STKc_PknB_like"/>
    <property type="match status" value="1"/>
</dbReference>
<dbReference type="AlphaFoldDB" id="A0A4Y3VXW8"/>
<protein>
    <submittedName>
        <fullName evidence="8">Serine/threonine protein kinase</fullName>
    </submittedName>
</protein>
<dbReference type="Gene3D" id="2.130.10.10">
    <property type="entry name" value="YVTN repeat-like/Quinoprotein amine dehydrogenase"/>
    <property type="match status" value="1"/>
</dbReference>
<dbReference type="InterPro" id="IPR011047">
    <property type="entry name" value="Quinoprotein_ADH-like_sf"/>
</dbReference>
<dbReference type="Pfam" id="PF00069">
    <property type="entry name" value="Pkinase"/>
    <property type="match status" value="1"/>
</dbReference>
<dbReference type="InterPro" id="IPR011009">
    <property type="entry name" value="Kinase-like_dom_sf"/>
</dbReference>
<dbReference type="InterPro" id="IPR002372">
    <property type="entry name" value="PQQ_rpt_dom"/>
</dbReference>
<evidence type="ECO:0000256" key="3">
    <source>
        <dbReference type="ARBA" id="ARBA00022777"/>
    </source>
</evidence>
<dbReference type="PROSITE" id="PS00107">
    <property type="entry name" value="PROTEIN_KINASE_ATP"/>
    <property type="match status" value="1"/>
</dbReference>
<organism evidence="8 9">
    <name type="scientific">Streptomyces spinoverrucosus</name>
    <dbReference type="NCBI Taxonomy" id="284043"/>
    <lineage>
        <taxon>Bacteria</taxon>
        <taxon>Bacillati</taxon>
        <taxon>Actinomycetota</taxon>
        <taxon>Actinomycetes</taxon>
        <taxon>Kitasatosporales</taxon>
        <taxon>Streptomycetaceae</taxon>
        <taxon>Streptomyces</taxon>
    </lineage>
</organism>
<dbReference type="InterPro" id="IPR015943">
    <property type="entry name" value="WD40/YVTN_repeat-like_dom_sf"/>
</dbReference>
<comment type="caution">
    <text evidence="8">The sequence shown here is derived from an EMBL/GenBank/DDBJ whole genome shotgun (WGS) entry which is preliminary data.</text>
</comment>
<keyword evidence="4 5" id="KW-0067">ATP-binding</keyword>
<accession>A0A4Y3VXW8</accession>
<keyword evidence="1" id="KW-0808">Transferase</keyword>
<keyword evidence="9" id="KW-1185">Reference proteome</keyword>
<proteinExistence type="predicted"/>
<feature type="compositionally biased region" description="Basic and acidic residues" evidence="6">
    <location>
        <begin position="288"/>
        <end position="308"/>
    </location>
</feature>
<feature type="region of interest" description="Disordered" evidence="6">
    <location>
        <begin position="267"/>
        <end position="339"/>
    </location>
</feature>
<feature type="region of interest" description="Disordered" evidence="6">
    <location>
        <begin position="366"/>
        <end position="386"/>
    </location>
</feature>
<feature type="domain" description="Protein kinase" evidence="7">
    <location>
        <begin position="15"/>
        <end position="271"/>
    </location>
</feature>
<dbReference type="GO" id="GO:0004674">
    <property type="term" value="F:protein serine/threonine kinase activity"/>
    <property type="evidence" value="ECO:0007669"/>
    <property type="project" value="UniProtKB-KW"/>
</dbReference>
<evidence type="ECO:0000256" key="5">
    <source>
        <dbReference type="PROSITE-ProRule" id="PRU10141"/>
    </source>
</evidence>
<dbReference type="InterPro" id="IPR000719">
    <property type="entry name" value="Prot_kinase_dom"/>
</dbReference>
<keyword evidence="2 5" id="KW-0547">Nucleotide-binding</keyword>
<evidence type="ECO:0000256" key="1">
    <source>
        <dbReference type="ARBA" id="ARBA00022679"/>
    </source>
</evidence>
<dbReference type="InterPro" id="IPR018391">
    <property type="entry name" value="PQQ_b-propeller_rpt"/>
</dbReference>
<keyword evidence="8" id="KW-0723">Serine/threonine-protein kinase</keyword>
<gene>
    <name evidence="8" type="ORF">SSP24_75210</name>
</gene>
<dbReference type="SUPFAM" id="SSF50998">
    <property type="entry name" value="Quinoprotein alcohol dehydrogenase-like"/>
    <property type="match status" value="2"/>
</dbReference>
<dbReference type="PANTHER" id="PTHR43289">
    <property type="entry name" value="MITOGEN-ACTIVATED PROTEIN KINASE KINASE KINASE 20-RELATED"/>
    <property type="match status" value="1"/>
</dbReference>
<dbReference type="Gene3D" id="3.30.200.20">
    <property type="entry name" value="Phosphorylase Kinase, domain 1"/>
    <property type="match status" value="1"/>
</dbReference>
<name>A0A4Y3VXW8_9ACTN</name>
<dbReference type="InterPro" id="IPR008271">
    <property type="entry name" value="Ser/Thr_kinase_AS"/>
</dbReference>
<reference evidence="8 9" key="1">
    <citation type="submission" date="2019-06" db="EMBL/GenBank/DDBJ databases">
        <title>Whole genome shotgun sequence of Streptomyces spinoverrucosus NBRC 14228.</title>
        <authorList>
            <person name="Hosoyama A."/>
            <person name="Uohara A."/>
            <person name="Ohji S."/>
            <person name="Ichikawa N."/>
        </authorList>
    </citation>
    <scope>NUCLEOTIDE SEQUENCE [LARGE SCALE GENOMIC DNA]</scope>
    <source>
        <strain evidence="8 9">NBRC 14228</strain>
    </source>
</reference>
<dbReference type="RefSeq" id="WP_141314913.1">
    <property type="nucleotide sequence ID" value="NZ_BJND01000084.1"/>
</dbReference>
<sequence length="720" mass="75047">MQALRETDPRRIGPYEVRGRLGAGGMGEVYLAEARGGLRLAVKVVRAEHAEDRTFRARFRQEVRAAQTVGGTGTYTARVVDADTEAERPWMATEFVDGPNLRDAVLDHGPLPEDAVLVLAAALGEALAAIHAKGMVHRDLKPSNILLAQDGPRVIDFGIVRALEATSLTRTGTIVGSVGYVSPEQIRNGAEVGPASDVFSLGAVLAYAASGREPFGEGQDSVILLRILTRDFDLSAVPKGVLPLVESCLRAEPQERPTPQALVAEAGHTGGSLRDSTRPGWLPFTPERAGDDERWLPDRDSGPERSRVEYLAPHTVVSEARPGADVPQSAPSGRGSSRRRLLTSAAGGLLAAGVAVGGVYLTRERDAGGDAGGSPSGTPAPGDGVSAAPASVVWQFETGPLFYAAGSGPCVALAPNDDVVYAAGEDGTLWAINSDGTLLWKVDFDGLTPTPPAVTADGVFCALTAELPGSERLVAVSHGGDRLWARDLPSRSFEMPAVTEEGLVLVGYGDLGAGGVRAYAVDGTLSWTRTLAGAPDVAPVVVDGTVYVGCYDDHLYALDATTGDVAWRTELDSDVAQPGVSVTQGMVVASTNNDANILYGITTDGKRVWQRPGQGGAIYSSAFTFGSLALARVGTTLVASSLKDGARMWTYGPCHSDPAPTAGAVLLRSGGELHAVAADGTLRWKVTVGDPGERRLSPVVRGTRVYVPSAKGLAAVNVTG</sequence>
<evidence type="ECO:0000259" key="7">
    <source>
        <dbReference type="PROSITE" id="PS50011"/>
    </source>
</evidence>
<evidence type="ECO:0000256" key="6">
    <source>
        <dbReference type="SAM" id="MobiDB-lite"/>
    </source>
</evidence>
<dbReference type="Gene3D" id="1.10.510.10">
    <property type="entry name" value="Transferase(Phosphotransferase) domain 1"/>
    <property type="match status" value="1"/>
</dbReference>
<dbReference type="Proteomes" id="UP000317881">
    <property type="component" value="Unassembled WGS sequence"/>
</dbReference>
<dbReference type="SMART" id="SM00220">
    <property type="entry name" value="S_TKc"/>
    <property type="match status" value="1"/>
</dbReference>
<keyword evidence="3 8" id="KW-0418">Kinase</keyword>
<dbReference type="Pfam" id="PF13360">
    <property type="entry name" value="PQQ_2"/>
    <property type="match status" value="2"/>
</dbReference>
<feature type="binding site" evidence="5">
    <location>
        <position position="43"/>
    </location>
    <ligand>
        <name>ATP</name>
        <dbReference type="ChEBI" id="CHEBI:30616"/>
    </ligand>
</feature>